<proteinExistence type="predicted"/>
<dbReference type="Pfam" id="PF00188">
    <property type="entry name" value="CAP"/>
    <property type="match status" value="1"/>
</dbReference>
<dbReference type="PROSITE" id="PS51272">
    <property type="entry name" value="SLH"/>
    <property type="match status" value="3"/>
</dbReference>
<dbReference type="InterPro" id="IPR035940">
    <property type="entry name" value="CAP_sf"/>
</dbReference>
<feature type="chain" id="PRO_5045448720" evidence="1">
    <location>
        <begin position="23"/>
        <end position="334"/>
    </location>
</feature>
<feature type="signal peptide" evidence="1">
    <location>
        <begin position="1"/>
        <end position="22"/>
    </location>
</feature>
<dbReference type="PANTHER" id="PTHR31157">
    <property type="entry name" value="SCP DOMAIN-CONTAINING PROTEIN"/>
    <property type="match status" value="1"/>
</dbReference>
<evidence type="ECO:0000313" key="4">
    <source>
        <dbReference type="Proteomes" id="UP001172743"/>
    </source>
</evidence>
<dbReference type="InterPro" id="IPR014258">
    <property type="entry name" value="CAP_domain_YkwD-like"/>
</dbReference>
<name>A0ABT8GKX7_9BACL</name>
<dbReference type="EMBL" id="JAUHTQ010000001">
    <property type="protein sequence ID" value="MDN4492073.1"/>
    <property type="molecule type" value="Genomic_DNA"/>
</dbReference>
<feature type="domain" description="SLH" evidence="2">
    <location>
        <begin position="87"/>
        <end position="150"/>
    </location>
</feature>
<protein>
    <submittedName>
        <fullName evidence="3">S-layer homology domain-containing protein</fullName>
    </submittedName>
</protein>
<keyword evidence="1" id="KW-0732">Signal</keyword>
<evidence type="ECO:0000259" key="2">
    <source>
        <dbReference type="PROSITE" id="PS51272"/>
    </source>
</evidence>
<dbReference type="Gene3D" id="3.40.33.10">
    <property type="entry name" value="CAP"/>
    <property type="match status" value="1"/>
</dbReference>
<sequence length="334" mass="36981">MNKKYTAFLAALAATAVISVPAADANSLDFSDLSKANIHYEAIQSLATRGVLNGFPDGTFKPNQLLTREQAAIILTKVLKIDASGYTKQVFSDVDSTSPYFREINALYERGIIRGYQDQTFKPGNSLTRAEMASILVNAFDIRISSSITYPFKDIGASSWSRSYIQALYDARVTTGTSKTTFSPNEPVKRDQMASFVVRAEAYNQAPAAENDFAEQVVEYTNIERAKNGLQPLEIYQPVMNSAQIKSDDMSKNSYFSHNSPTYGTPFELMTSLGISYRAAGENIAKGQRTAQEVVEAWMNSEGHRANILNANFTHIGVGYAQDGNYWTQQFIRP</sequence>
<feature type="domain" description="SLH" evidence="2">
    <location>
        <begin position="151"/>
        <end position="211"/>
    </location>
</feature>
<comment type="caution">
    <text evidence="3">The sequence shown here is derived from an EMBL/GenBank/DDBJ whole genome shotgun (WGS) entry which is preliminary data.</text>
</comment>
<dbReference type="Pfam" id="PF00395">
    <property type="entry name" value="SLH"/>
    <property type="match status" value="3"/>
</dbReference>
<dbReference type="SUPFAM" id="SSF55797">
    <property type="entry name" value="PR-1-like"/>
    <property type="match status" value="1"/>
</dbReference>
<reference evidence="3" key="1">
    <citation type="submission" date="2023-07" db="EMBL/GenBank/DDBJ databases">
        <title>Ureibacillus sp. isolated from freshwater well.</title>
        <authorList>
            <person name="Kirdat K."/>
            <person name="Bhatt A."/>
            <person name="Teware R."/>
            <person name="Bhavsar Y."/>
            <person name="Yadav A."/>
        </authorList>
    </citation>
    <scope>NUCLEOTIDE SEQUENCE</scope>
    <source>
        <strain evidence="3">BA0131</strain>
    </source>
</reference>
<dbReference type="Proteomes" id="UP001172743">
    <property type="component" value="Unassembled WGS sequence"/>
</dbReference>
<organism evidence="3 4">
    <name type="scientific">Ureibacillus aquaedulcis</name>
    <dbReference type="NCBI Taxonomy" id="3058421"/>
    <lineage>
        <taxon>Bacteria</taxon>
        <taxon>Bacillati</taxon>
        <taxon>Bacillota</taxon>
        <taxon>Bacilli</taxon>
        <taxon>Bacillales</taxon>
        <taxon>Caryophanaceae</taxon>
        <taxon>Ureibacillus</taxon>
    </lineage>
</organism>
<keyword evidence="4" id="KW-1185">Reference proteome</keyword>
<feature type="domain" description="SLH" evidence="2">
    <location>
        <begin position="26"/>
        <end position="84"/>
    </location>
</feature>
<evidence type="ECO:0000256" key="1">
    <source>
        <dbReference type="SAM" id="SignalP"/>
    </source>
</evidence>
<dbReference type="NCBIfam" id="TIGR02909">
    <property type="entry name" value="spore_YkwD"/>
    <property type="match status" value="1"/>
</dbReference>
<accession>A0ABT8GKX7</accession>
<dbReference type="CDD" id="cd05379">
    <property type="entry name" value="CAP_bacterial"/>
    <property type="match status" value="1"/>
</dbReference>
<dbReference type="PANTHER" id="PTHR31157:SF1">
    <property type="entry name" value="SCP DOMAIN-CONTAINING PROTEIN"/>
    <property type="match status" value="1"/>
</dbReference>
<dbReference type="InterPro" id="IPR001119">
    <property type="entry name" value="SLH_dom"/>
</dbReference>
<gene>
    <name evidence="3" type="ORF">QYB95_00855</name>
</gene>
<dbReference type="InterPro" id="IPR014044">
    <property type="entry name" value="CAP_dom"/>
</dbReference>
<evidence type="ECO:0000313" key="3">
    <source>
        <dbReference type="EMBL" id="MDN4492073.1"/>
    </source>
</evidence>